<accession>A0A6A4TFJ0</accession>
<dbReference type="EMBL" id="VEVO01000003">
    <property type="protein sequence ID" value="KAF0044773.1"/>
    <property type="molecule type" value="Genomic_DNA"/>
</dbReference>
<sequence length="231" mass="25511">MEPGSTIRPTSPKNMAYETCYFSCGRGVRRNEAHIVDLRGCEAIRHVQGACKESHRWKSKPAVPKMADLPAARLRLFKPAFHSTGIDSFGPFQVKVGQRSGKRKKLDNLTLQFDQQALINEEQKRVNVNDNSSGATTSGGASAMTSQFRGNVQDNSSASVAASLWHQHLGHTTKLKELVNGVDFSAEKEVPFCEECMEGKLAKKPYKSIGGIRSKRKMPLIHSHSCTGQRL</sequence>
<comment type="caution">
    <text evidence="1">The sequence shown here is derived from an EMBL/GenBank/DDBJ whole genome shotgun (WGS) entry which is preliminary data.</text>
</comment>
<evidence type="ECO:0008006" key="3">
    <source>
        <dbReference type="Google" id="ProtNLM"/>
    </source>
</evidence>
<protein>
    <recommendedName>
        <fullName evidence="3">GAG-pre-integrase domain-containing protein</fullName>
    </recommendedName>
</protein>
<reference evidence="1 2" key="1">
    <citation type="submission" date="2019-06" db="EMBL/GenBank/DDBJ databases">
        <title>Draft genomes of female and male turbot (Scophthalmus maximus).</title>
        <authorList>
            <person name="Xu H."/>
            <person name="Xu X.-W."/>
            <person name="Shao C."/>
            <person name="Chen S."/>
        </authorList>
    </citation>
    <scope>NUCLEOTIDE SEQUENCE [LARGE SCALE GENOMIC DNA]</scope>
    <source>
        <strain evidence="1">Ysfricsl-2016a</strain>
        <tissue evidence="1">Blood</tissue>
    </source>
</reference>
<gene>
    <name evidence="1" type="ORF">F2P81_003931</name>
</gene>
<evidence type="ECO:0000313" key="1">
    <source>
        <dbReference type="EMBL" id="KAF0044773.1"/>
    </source>
</evidence>
<name>A0A6A4TFJ0_SCOMX</name>
<organism evidence="1 2">
    <name type="scientific">Scophthalmus maximus</name>
    <name type="common">Turbot</name>
    <name type="synonym">Psetta maxima</name>
    <dbReference type="NCBI Taxonomy" id="52904"/>
    <lineage>
        <taxon>Eukaryota</taxon>
        <taxon>Metazoa</taxon>
        <taxon>Chordata</taxon>
        <taxon>Craniata</taxon>
        <taxon>Vertebrata</taxon>
        <taxon>Euteleostomi</taxon>
        <taxon>Actinopterygii</taxon>
        <taxon>Neopterygii</taxon>
        <taxon>Teleostei</taxon>
        <taxon>Neoteleostei</taxon>
        <taxon>Acanthomorphata</taxon>
        <taxon>Carangaria</taxon>
        <taxon>Pleuronectiformes</taxon>
        <taxon>Pleuronectoidei</taxon>
        <taxon>Scophthalmidae</taxon>
        <taxon>Scophthalmus</taxon>
    </lineage>
</organism>
<evidence type="ECO:0000313" key="2">
    <source>
        <dbReference type="Proteomes" id="UP000438429"/>
    </source>
</evidence>
<dbReference type="AlphaFoldDB" id="A0A6A4TFJ0"/>
<dbReference type="Proteomes" id="UP000438429">
    <property type="component" value="Unassembled WGS sequence"/>
</dbReference>
<proteinExistence type="predicted"/>